<evidence type="ECO:0000256" key="6">
    <source>
        <dbReference type="SAM" id="Phobius"/>
    </source>
</evidence>
<dbReference type="InterPro" id="IPR020846">
    <property type="entry name" value="MFS_dom"/>
</dbReference>
<dbReference type="PANTHER" id="PTHR23514">
    <property type="entry name" value="BYPASS OF STOP CODON PROTEIN 6"/>
    <property type="match status" value="1"/>
</dbReference>
<feature type="transmembrane region" description="Helical" evidence="6">
    <location>
        <begin position="79"/>
        <end position="99"/>
    </location>
</feature>
<feature type="transmembrane region" description="Helical" evidence="6">
    <location>
        <begin position="284"/>
        <end position="302"/>
    </location>
</feature>
<dbReference type="FunFam" id="1.20.1250.20:FF:000133">
    <property type="entry name" value="Inner membrane protein YbjJ"/>
    <property type="match status" value="1"/>
</dbReference>
<feature type="transmembrane region" description="Helical" evidence="6">
    <location>
        <begin position="219"/>
        <end position="236"/>
    </location>
</feature>
<dbReference type="GO" id="GO:0022857">
    <property type="term" value="F:transmembrane transporter activity"/>
    <property type="evidence" value="ECO:0007669"/>
    <property type="project" value="InterPro"/>
</dbReference>
<dbReference type="Proteomes" id="UP000469927">
    <property type="component" value="Unassembled WGS sequence"/>
</dbReference>
<evidence type="ECO:0000256" key="1">
    <source>
        <dbReference type="ARBA" id="ARBA00004141"/>
    </source>
</evidence>
<feature type="transmembrane region" description="Helical" evidence="6">
    <location>
        <begin position="340"/>
        <end position="360"/>
    </location>
</feature>
<comment type="caution">
    <text evidence="9">The sequence shown here is derived from an EMBL/GenBank/DDBJ whole genome shotgun (WGS) entry which is preliminary data.</text>
</comment>
<feature type="transmembrane region" description="Helical" evidence="6">
    <location>
        <begin position="49"/>
        <end position="72"/>
    </location>
</feature>
<dbReference type="InterPro" id="IPR011701">
    <property type="entry name" value="MFS"/>
</dbReference>
<feature type="transmembrane region" description="Helical" evidence="6">
    <location>
        <begin position="146"/>
        <end position="165"/>
    </location>
</feature>
<dbReference type="PANTHER" id="PTHR23514:SF13">
    <property type="entry name" value="INNER MEMBRANE PROTEIN YBJJ"/>
    <property type="match status" value="1"/>
</dbReference>
<evidence type="ECO:0000256" key="3">
    <source>
        <dbReference type="ARBA" id="ARBA00022692"/>
    </source>
</evidence>
<organism evidence="9 10">
    <name type="scientific">Cronobacter muytjensii</name>
    <dbReference type="NCBI Taxonomy" id="413501"/>
    <lineage>
        <taxon>Bacteria</taxon>
        <taxon>Pseudomonadati</taxon>
        <taxon>Pseudomonadota</taxon>
        <taxon>Gammaproteobacteria</taxon>
        <taxon>Enterobacterales</taxon>
        <taxon>Enterobacteriaceae</taxon>
        <taxon>Cronobacter</taxon>
    </lineage>
</organism>
<evidence type="ECO:0000256" key="2">
    <source>
        <dbReference type="ARBA" id="ARBA00022475"/>
    </source>
</evidence>
<keyword evidence="4 6" id="KW-1133">Transmembrane helix</keyword>
<sequence>MSSDVNLSPALRHRTWALFLFFFLPGLLMASWATRTPSIRDVLQVSTAGMGIVLFGLSVGSMSGILCSGWLVKRLGTRPVIRNGMALGVLGMLLMAFALWLASPLLFACGLAVLGAGMGSAEVALNVEGATVEQLQNKTILPMMHGFFSLGTLIGAGIGLSLTALNFPADLHLTIATLITVIPIIVGLRAIPHGVGKEAKEARQQRPAGHIPFWKDSQLLLIGLIVLAMAFAEGSANDWLPLLMVDGHGFSPTSGSLIYAGFTLGMTLGRFFGGWFIDRYSRVNVVRASAMMGALGIGLIIFVDNPLIASVSVLLWGLGASLGFPLTISAASDTGPDAPVRVSVVATAGYVAFLVGPPLLGFLGEHYGLRSAMLVVLSLVVLAALVARAVAKPATPVEPARDVI</sequence>
<evidence type="ECO:0000256" key="4">
    <source>
        <dbReference type="ARBA" id="ARBA00022989"/>
    </source>
</evidence>
<feature type="transmembrane region" description="Helical" evidence="6">
    <location>
        <begin position="105"/>
        <end position="125"/>
    </location>
</feature>
<feature type="transmembrane region" description="Helical" evidence="6">
    <location>
        <begin position="372"/>
        <end position="391"/>
    </location>
</feature>
<feature type="domain" description="Major facilitator superfamily (MFS) profile" evidence="7">
    <location>
        <begin position="14"/>
        <end position="395"/>
    </location>
</feature>
<dbReference type="EMBL" id="MSAE01000039">
    <property type="protein sequence ID" value="PUX10773.1"/>
    <property type="molecule type" value="Genomic_DNA"/>
</dbReference>
<dbReference type="CDD" id="cd17393">
    <property type="entry name" value="MFS_MosC_like"/>
    <property type="match status" value="1"/>
</dbReference>
<dbReference type="Proteomes" id="UP000244378">
    <property type="component" value="Unassembled WGS sequence"/>
</dbReference>
<evidence type="ECO:0000313" key="10">
    <source>
        <dbReference type="Proteomes" id="UP000244378"/>
    </source>
</evidence>
<dbReference type="Pfam" id="PF07690">
    <property type="entry name" value="MFS_1"/>
    <property type="match status" value="2"/>
</dbReference>
<accession>A0A2T7ANM5</accession>
<keyword evidence="2" id="KW-1003">Cell membrane</keyword>
<dbReference type="OrthoDB" id="9810941at2"/>
<reference evidence="8 11" key="2">
    <citation type="submission" date="2019-08" db="EMBL/GenBank/DDBJ databases">
        <title>Prevalence, distribution, and phylogeny of type two toxin-antitoxin genes possessed by Cronobacter species where C. sakazakii homologs follow sequence type lineages.</title>
        <authorList>
            <person name="Finkelstein S."/>
            <person name="Negrete F."/>
            <person name="Jang H."/>
            <person name="Gopinath G.R."/>
            <person name="Tall B.D."/>
        </authorList>
    </citation>
    <scope>NUCLEOTIDE SEQUENCE [LARGE SCALE GENOMIC DNA]</scope>
    <source>
        <strain evidence="8 11">MOD1_GK1257</strain>
    </source>
</reference>
<gene>
    <name evidence="9" type="ORF">AUN14_17290</name>
    <name evidence="8" type="ORF">FZI19_16830</name>
</gene>
<name>A0A2T7ANM5_9ENTR</name>
<keyword evidence="11" id="KW-1185">Reference proteome</keyword>
<dbReference type="SUPFAM" id="SSF103473">
    <property type="entry name" value="MFS general substrate transporter"/>
    <property type="match status" value="1"/>
</dbReference>
<dbReference type="Gene3D" id="1.20.1250.20">
    <property type="entry name" value="MFS general substrate transporter like domains"/>
    <property type="match status" value="2"/>
</dbReference>
<evidence type="ECO:0000259" key="7">
    <source>
        <dbReference type="PROSITE" id="PS50850"/>
    </source>
</evidence>
<dbReference type="EMBL" id="WAGD01000060">
    <property type="protein sequence ID" value="KAB0874741.1"/>
    <property type="molecule type" value="Genomic_DNA"/>
</dbReference>
<reference evidence="9 10" key="1">
    <citation type="submission" date="2016-12" db="EMBL/GenBank/DDBJ databases">
        <title>Analysis of the Molecular Diversity Among Cronobacter Species Isolated from Filth Flies Using a Pan Genomic DNA Microarray.</title>
        <authorList>
            <person name="Pava-Ripoll M."/>
            <person name="Tall B."/>
            <person name="Farber J."/>
            <person name="Fanning S."/>
            <person name="Lehner A."/>
            <person name="Stephan R."/>
            <person name="Pagotto F."/>
            <person name="Iverson C."/>
            <person name="Ziobro G."/>
            <person name="Miller A."/>
            <person name="Pearson R."/>
            <person name="Yan Q."/>
            <person name="Kim M."/>
            <person name="Jeong S."/>
            <person name="Park J."/>
            <person name="Jun S."/>
            <person name="Choi H."/>
            <person name="Chung T."/>
            <person name="Yoo Y."/>
            <person name="Park E."/>
            <person name="Hwang S."/>
            <person name="Lee B."/>
            <person name="Sathyamoorthy V."/>
            <person name="Carter L."/>
            <person name="Mammel M."/>
            <person name="Jackson S."/>
            <person name="Kothary M."/>
            <person name="Patel I."/>
            <person name="Grim C."/>
            <person name="Gopinath G."/>
            <person name="Gangiredla J."/>
            <person name="Chase H."/>
        </authorList>
    </citation>
    <scope>NUCLEOTIDE SEQUENCE [LARGE SCALE GENOMIC DNA]</scope>
    <source>
        <strain evidence="9 10">MOD1-Md1s</strain>
    </source>
</reference>
<dbReference type="InterPro" id="IPR051788">
    <property type="entry name" value="MFS_Transporter"/>
</dbReference>
<evidence type="ECO:0000256" key="5">
    <source>
        <dbReference type="ARBA" id="ARBA00023136"/>
    </source>
</evidence>
<dbReference type="FunFam" id="1.20.1250.20:FF:000102">
    <property type="entry name" value="Inner membrane protein ybjJ"/>
    <property type="match status" value="1"/>
</dbReference>
<comment type="subcellular location">
    <subcellularLocation>
        <location evidence="1">Membrane</location>
        <topology evidence="1">Multi-pass membrane protein</topology>
    </subcellularLocation>
</comment>
<keyword evidence="3 6" id="KW-0812">Transmembrane</keyword>
<proteinExistence type="predicted"/>
<protein>
    <submittedName>
        <fullName evidence="9">MFS transporter</fullName>
    </submittedName>
</protein>
<keyword evidence="5 6" id="KW-0472">Membrane</keyword>
<feature type="transmembrane region" description="Helical" evidence="6">
    <location>
        <begin position="171"/>
        <end position="191"/>
    </location>
</feature>
<evidence type="ECO:0000313" key="9">
    <source>
        <dbReference type="EMBL" id="PUX10773.1"/>
    </source>
</evidence>
<dbReference type="InterPro" id="IPR036259">
    <property type="entry name" value="MFS_trans_sf"/>
</dbReference>
<dbReference type="RefSeq" id="WP_038863901.1">
    <property type="nucleotide sequence ID" value="NZ_JADKNN010000044.1"/>
</dbReference>
<feature type="transmembrane region" description="Helical" evidence="6">
    <location>
        <begin position="256"/>
        <end position="277"/>
    </location>
</feature>
<dbReference type="AlphaFoldDB" id="A0A2T7ANM5"/>
<dbReference type="GO" id="GO:0016020">
    <property type="term" value="C:membrane"/>
    <property type="evidence" value="ECO:0007669"/>
    <property type="project" value="UniProtKB-SubCell"/>
</dbReference>
<evidence type="ECO:0000313" key="8">
    <source>
        <dbReference type="EMBL" id="KAB0874741.1"/>
    </source>
</evidence>
<feature type="transmembrane region" description="Helical" evidence="6">
    <location>
        <begin position="308"/>
        <end position="328"/>
    </location>
</feature>
<dbReference type="GeneID" id="92213720"/>
<evidence type="ECO:0000313" key="11">
    <source>
        <dbReference type="Proteomes" id="UP000469927"/>
    </source>
</evidence>
<dbReference type="PROSITE" id="PS50850">
    <property type="entry name" value="MFS"/>
    <property type="match status" value="1"/>
</dbReference>